<name>A0A8D8MK16_CULPI</name>
<keyword evidence="1" id="KW-1133">Transmembrane helix</keyword>
<reference evidence="3" key="1">
    <citation type="submission" date="2021-05" db="EMBL/GenBank/DDBJ databases">
        <authorList>
            <person name="Alioto T."/>
            <person name="Alioto T."/>
            <person name="Gomez Garrido J."/>
        </authorList>
    </citation>
    <scope>NUCLEOTIDE SEQUENCE</scope>
</reference>
<dbReference type="PANTHER" id="PTHR46953:SF1">
    <property type="entry name" value="G-PROTEIN COUPLED RECEPTOR MTH-LIKE 1-RELATED"/>
    <property type="match status" value="1"/>
</dbReference>
<dbReference type="InterPro" id="IPR052808">
    <property type="entry name" value="GPCR_Mth-like"/>
</dbReference>
<evidence type="ECO:0000256" key="2">
    <source>
        <dbReference type="SAM" id="SignalP"/>
    </source>
</evidence>
<keyword evidence="1" id="KW-0472">Membrane</keyword>
<dbReference type="EMBL" id="HBUE01205053">
    <property type="protein sequence ID" value="CAG6531591.1"/>
    <property type="molecule type" value="Transcribed_RNA"/>
</dbReference>
<dbReference type="EMBL" id="HBUE01311306">
    <property type="protein sequence ID" value="CAG6583447.1"/>
    <property type="molecule type" value="Transcribed_RNA"/>
</dbReference>
<feature type="chain" id="PRO_5036261470" evidence="2">
    <location>
        <begin position="41"/>
        <end position="331"/>
    </location>
</feature>
<protein>
    <submittedName>
        <fullName evidence="3">G-protein coupled receptor Mth2</fullName>
    </submittedName>
</protein>
<feature type="transmembrane region" description="Helical" evidence="1">
    <location>
        <begin position="221"/>
        <end position="240"/>
    </location>
</feature>
<accession>A0A8D8MK16</accession>
<dbReference type="AlphaFoldDB" id="A0A8D8MK16"/>
<keyword evidence="3" id="KW-0675">Receptor</keyword>
<dbReference type="Gene3D" id="1.20.1070.10">
    <property type="entry name" value="Rhodopsin 7-helix transmembrane proteins"/>
    <property type="match status" value="1"/>
</dbReference>
<keyword evidence="2" id="KW-0732">Signal</keyword>
<dbReference type="EMBL" id="HBUE01311307">
    <property type="protein sequence ID" value="CAG6583448.1"/>
    <property type="molecule type" value="Transcribed_RNA"/>
</dbReference>
<feature type="transmembrane region" description="Helical" evidence="1">
    <location>
        <begin position="261"/>
        <end position="280"/>
    </location>
</feature>
<keyword evidence="1" id="KW-0812">Transmembrane</keyword>
<feature type="transmembrane region" description="Helical" evidence="1">
    <location>
        <begin position="149"/>
        <end position="171"/>
    </location>
</feature>
<evidence type="ECO:0000313" key="3">
    <source>
        <dbReference type="EMBL" id="CAG6531591.1"/>
    </source>
</evidence>
<feature type="transmembrane region" description="Helical" evidence="1">
    <location>
        <begin position="183"/>
        <end position="201"/>
    </location>
</feature>
<evidence type="ECO:0000256" key="1">
    <source>
        <dbReference type="SAM" id="Phobius"/>
    </source>
</evidence>
<feature type="signal peptide" evidence="2">
    <location>
        <begin position="1"/>
        <end position="40"/>
    </location>
</feature>
<dbReference type="PANTHER" id="PTHR46953">
    <property type="entry name" value="G-PROTEIN COUPLED RECEPTOR MTH-LIKE 1-RELATED"/>
    <property type="match status" value="1"/>
</dbReference>
<organism evidence="3">
    <name type="scientific">Culex pipiens</name>
    <name type="common">House mosquito</name>
    <dbReference type="NCBI Taxonomy" id="7175"/>
    <lineage>
        <taxon>Eukaryota</taxon>
        <taxon>Metazoa</taxon>
        <taxon>Ecdysozoa</taxon>
        <taxon>Arthropoda</taxon>
        <taxon>Hexapoda</taxon>
        <taxon>Insecta</taxon>
        <taxon>Pterygota</taxon>
        <taxon>Neoptera</taxon>
        <taxon>Endopterygota</taxon>
        <taxon>Diptera</taxon>
        <taxon>Nematocera</taxon>
        <taxon>Culicoidea</taxon>
        <taxon>Culicidae</taxon>
        <taxon>Culicinae</taxon>
        <taxon>Culicini</taxon>
        <taxon>Culex</taxon>
        <taxon>Culex</taxon>
    </lineage>
</organism>
<sequence length="331" mass="37502">MRKEMFCEGYRNGTISKSSALLLLAGSVLLLLLLPSPTLAAVSSSNDLTVKEQRCCKEGHFLTLEHIGCQRGTGNSTYKTPLNCTSHYLIYREVEQEVHVGPTGNLVDGSYEVAWDDYCSATVSDSDGFQQVFVVCFNGDEYGASVTFFLMKGVMMLISVFFLAITLYIYYLIPDLRETQDRVTSIAVASLMLFMLLLGLVQLGSSSFIHGIVCEFIGFPMYFFLISYFAWLNMVMANVWKLTVARRWKIRERTWYILNHIYAHTVALTLTAMVYVYHMLNTTFGVGSCWFNCKDDHIYLHPKWGGRGRDKNRVKYGTEDASPGLISRKPN</sequence>
<proteinExistence type="predicted"/>
<dbReference type="EMBL" id="HBUE01205054">
    <property type="protein sequence ID" value="CAG6531592.1"/>
    <property type="molecule type" value="Transcribed_RNA"/>
</dbReference>